<protein>
    <submittedName>
        <fullName evidence="2">SFRICE_036822</fullName>
    </submittedName>
    <submittedName>
        <fullName evidence="4">Uncharacterized protein LOC118269847</fullName>
    </submittedName>
</protein>
<proteinExistence type="predicted"/>
<feature type="chain" id="PRO_5044573861" evidence="1">
    <location>
        <begin position="19"/>
        <end position="94"/>
    </location>
</feature>
<reference evidence="4" key="2">
    <citation type="submission" date="2025-04" db="UniProtKB">
        <authorList>
            <consortium name="RefSeq"/>
        </authorList>
    </citation>
    <scope>IDENTIFICATION</scope>
    <source>
        <tissue evidence="4">Whole larval tissue</tissue>
    </source>
</reference>
<sequence length="94" mass="9900">MNKLLIVLLAVCLVSVHAFVKRDAPAAAPSPSADIQQQLEKIAASAKSFGENVSKSVSEALDPEKIKQQFNEMVNAASKAIDSLKPKDAAKPAA</sequence>
<evidence type="ECO:0000313" key="3">
    <source>
        <dbReference type="Proteomes" id="UP000829999"/>
    </source>
</evidence>
<gene>
    <name evidence="4" type="primary">LOC118269847</name>
    <name evidence="2" type="ORF">SFRICE_036822</name>
</gene>
<evidence type="ECO:0000313" key="4">
    <source>
        <dbReference type="RefSeq" id="XP_035441073.1"/>
    </source>
</evidence>
<dbReference type="OrthoDB" id="7399486at2759"/>
<name>A0A2H1WRL4_SPOFR</name>
<dbReference type="GeneID" id="118269847"/>
<accession>A0A2H1WRL4</accession>
<evidence type="ECO:0000256" key="1">
    <source>
        <dbReference type="SAM" id="SignalP"/>
    </source>
</evidence>
<reference evidence="2" key="1">
    <citation type="submission" date="2016-07" db="EMBL/GenBank/DDBJ databases">
        <authorList>
            <person name="Bretaudeau A."/>
        </authorList>
    </citation>
    <scope>NUCLEOTIDE SEQUENCE</scope>
    <source>
        <strain evidence="2">Rice</strain>
        <tissue evidence="2">Whole body</tissue>
    </source>
</reference>
<organism evidence="2">
    <name type="scientific">Spodoptera frugiperda</name>
    <name type="common">Fall armyworm</name>
    <dbReference type="NCBI Taxonomy" id="7108"/>
    <lineage>
        <taxon>Eukaryota</taxon>
        <taxon>Metazoa</taxon>
        <taxon>Ecdysozoa</taxon>
        <taxon>Arthropoda</taxon>
        <taxon>Hexapoda</taxon>
        <taxon>Insecta</taxon>
        <taxon>Pterygota</taxon>
        <taxon>Neoptera</taxon>
        <taxon>Endopterygota</taxon>
        <taxon>Lepidoptera</taxon>
        <taxon>Glossata</taxon>
        <taxon>Ditrysia</taxon>
        <taxon>Noctuoidea</taxon>
        <taxon>Noctuidae</taxon>
        <taxon>Amphipyrinae</taxon>
        <taxon>Spodoptera</taxon>
    </lineage>
</organism>
<dbReference type="EMBL" id="ODYU01010529">
    <property type="protein sequence ID" value="SOQ55701.1"/>
    <property type="molecule type" value="Genomic_DNA"/>
</dbReference>
<evidence type="ECO:0000313" key="2">
    <source>
        <dbReference type="EMBL" id="SOQ55701.1"/>
    </source>
</evidence>
<dbReference type="AlphaFoldDB" id="A0A2H1WRL4"/>
<feature type="signal peptide" evidence="1">
    <location>
        <begin position="1"/>
        <end position="18"/>
    </location>
</feature>
<keyword evidence="1" id="KW-0732">Signal</keyword>
<dbReference type="RefSeq" id="XP_035441073.1">
    <property type="nucleotide sequence ID" value="XM_035585180.2"/>
</dbReference>
<keyword evidence="3" id="KW-1185">Reference proteome</keyword>
<dbReference type="Proteomes" id="UP000829999">
    <property type="component" value="Chromosome 30"/>
</dbReference>